<keyword evidence="2" id="KW-0808">Transferase</keyword>
<evidence type="ECO:0000313" key="3">
    <source>
        <dbReference type="Proteomes" id="UP000824165"/>
    </source>
</evidence>
<dbReference type="Pfam" id="PF04230">
    <property type="entry name" value="PS_pyruv_trans"/>
    <property type="match status" value="1"/>
</dbReference>
<dbReference type="AlphaFoldDB" id="A0A9D1KNB1"/>
<organism evidence="2 3">
    <name type="scientific">Candidatus Ornithomonoglobus intestinigallinarum</name>
    <dbReference type="NCBI Taxonomy" id="2840894"/>
    <lineage>
        <taxon>Bacteria</taxon>
        <taxon>Bacillati</taxon>
        <taxon>Bacillota</taxon>
        <taxon>Clostridia</taxon>
        <taxon>Candidatus Ornithomonoglobus</taxon>
    </lineage>
</organism>
<reference evidence="2" key="2">
    <citation type="journal article" date="2021" name="PeerJ">
        <title>Extensive microbial diversity within the chicken gut microbiome revealed by metagenomics and culture.</title>
        <authorList>
            <person name="Gilroy R."/>
            <person name="Ravi A."/>
            <person name="Getino M."/>
            <person name="Pursley I."/>
            <person name="Horton D.L."/>
            <person name="Alikhan N.F."/>
            <person name="Baker D."/>
            <person name="Gharbi K."/>
            <person name="Hall N."/>
            <person name="Watson M."/>
            <person name="Adriaenssens E.M."/>
            <person name="Foster-Nyarko E."/>
            <person name="Jarju S."/>
            <person name="Secka A."/>
            <person name="Antonio M."/>
            <person name="Oren A."/>
            <person name="Chaudhuri R.R."/>
            <person name="La Ragione R."/>
            <person name="Hildebrand F."/>
            <person name="Pallen M.J."/>
        </authorList>
    </citation>
    <scope>NUCLEOTIDE SEQUENCE</scope>
    <source>
        <strain evidence="2">CHK181-108</strain>
    </source>
</reference>
<dbReference type="PANTHER" id="PTHR36836">
    <property type="entry name" value="COLANIC ACID BIOSYNTHESIS PROTEIN WCAK"/>
    <property type="match status" value="1"/>
</dbReference>
<dbReference type="InterPro" id="IPR007345">
    <property type="entry name" value="Polysacch_pyruvyl_Trfase"/>
</dbReference>
<sequence length="341" mass="38337">MERRLLLKGYFDSNFGDDMMIRLIAEKLAGFELCVEENAFTKTLIESVANITAARAEDKDLPVLVVTGCGFMVNTAAALKHELKFFLSGRRYGDYCLGCNIEPFKFKLGEYLIRKKLGKFKLIVCRDKKSFEWLSKSCPDTELHCLPDILFGISGEMLPETQNGTRLGISLMRRAGDDDACAYYRSMAAAADHWIEHTGNGVTLMALDTGGENDVLACRAVKRLMRHGENVKLAAHGSGNEITDAASECRKIIAARFHACVLAIRMGIDVYPVIYRRKMSEMIRDVRYPVKGCMIDNIDISDIKRFLTAKKLDFKLDPQIISEAARYAELFKNAYVGRPDK</sequence>
<feature type="domain" description="Polysaccharide pyruvyl transferase" evidence="1">
    <location>
        <begin position="84"/>
        <end position="275"/>
    </location>
</feature>
<proteinExistence type="predicted"/>
<protein>
    <submittedName>
        <fullName evidence="2">Polysaccharide pyruvyl transferase family protein</fullName>
    </submittedName>
</protein>
<evidence type="ECO:0000259" key="1">
    <source>
        <dbReference type="Pfam" id="PF04230"/>
    </source>
</evidence>
<comment type="caution">
    <text evidence="2">The sequence shown here is derived from an EMBL/GenBank/DDBJ whole genome shotgun (WGS) entry which is preliminary data.</text>
</comment>
<name>A0A9D1KNB1_9FIRM</name>
<dbReference type="Proteomes" id="UP000824165">
    <property type="component" value="Unassembled WGS sequence"/>
</dbReference>
<gene>
    <name evidence="2" type="ORF">IAA60_00420</name>
</gene>
<accession>A0A9D1KNB1</accession>
<evidence type="ECO:0000313" key="2">
    <source>
        <dbReference type="EMBL" id="HIT84348.1"/>
    </source>
</evidence>
<dbReference type="GO" id="GO:0016740">
    <property type="term" value="F:transferase activity"/>
    <property type="evidence" value="ECO:0007669"/>
    <property type="project" value="UniProtKB-KW"/>
</dbReference>
<dbReference type="EMBL" id="DVLU01000003">
    <property type="protein sequence ID" value="HIT84348.1"/>
    <property type="molecule type" value="Genomic_DNA"/>
</dbReference>
<dbReference type="PANTHER" id="PTHR36836:SF1">
    <property type="entry name" value="COLANIC ACID BIOSYNTHESIS PROTEIN WCAK"/>
    <property type="match status" value="1"/>
</dbReference>
<reference evidence="2" key="1">
    <citation type="submission" date="2020-10" db="EMBL/GenBank/DDBJ databases">
        <authorList>
            <person name="Gilroy R."/>
        </authorList>
    </citation>
    <scope>NUCLEOTIDE SEQUENCE</scope>
    <source>
        <strain evidence="2">CHK181-108</strain>
    </source>
</reference>